<dbReference type="InterPro" id="IPR020845">
    <property type="entry name" value="AMP-binding_CS"/>
</dbReference>
<keyword evidence="16 17" id="KW-0436">Ligase</keyword>
<dbReference type="RefSeq" id="XP_011501580.1">
    <property type="nucleotide sequence ID" value="XM_011503278.1"/>
</dbReference>
<dbReference type="InterPro" id="IPR025110">
    <property type="entry name" value="AMP-bd_C"/>
</dbReference>
<name>A0AAJ6YP25_9HYME</name>
<feature type="domain" description="AMP-dependent synthetase/ligase" evidence="13">
    <location>
        <begin position="56"/>
        <end position="427"/>
    </location>
</feature>
<evidence type="ECO:0000256" key="4">
    <source>
        <dbReference type="ARBA" id="ARBA00019043"/>
    </source>
</evidence>
<dbReference type="GO" id="GO:0004467">
    <property type="term" value="F:long-chain fatty acid-CoA ligase activity"/>
    <property type="evidence" value="ECO:0007669"/>
    <property type="project" value="TreeGrafter"/>
</dbReference>
<dbReference type="AlphaFoldDB" id="A0AAJ6YP25"/>
<evidence type="ECO:0000259" key="14">
    <source>
        <dbReference type="Pfam" id="PF13193"/>
    </source>
</evidence>
<dbReference type="Gene3D" id="3.30.300.30">
    <property type="match status" value="1"/>
</dbReference>
<proteinExistence type="inferred from homology"/>
<evidence type="ECO:0000313" key="16">
    <source>
        <dbReference type="RefSeq" id="XP_011501578.1"/>
    </source>
</evidence>
<dbReference type="Proteomes" id="UP000695007">
    <property type="component" value="Unplaced"/>
</dbReference>
<dbReference type="PANTHER" id="PTHR24096">
    <property type="entry name" value="LONG-CHAIN-FATTY-ACID--COA LIGASE"/>
    <property type="match status" value="1"/>
</dbReference>
<comment type="catalytic activity">
    <reaction evidence="12">
        <text>firefly D-luciferin + ATP + O2 = firefly oxyluciferin + hnu + AMP + CO2 + diphosphate</text>
        <dbReference type="Rhea" id="RHEA:10732"/>
        <dbReference type="ChEBI" id="CHEBI:15379"/>
        <dbReference type="ChEBI" id="CHEBI:16526"/>
        <dbReference type="ChEBI" id="CHEBI:16792"/>
        <dbReference type="ChEBI" id="CHEBI:30212"/>
        <dbReference type="ChEBI" id="CHEBI:30616"/>
        <dbReference type="ChEBI" id="CHEBI:33019"/>
        <dbReference type="ChEBI" id="CHEBI:58038"/>
        <dbReference type="ChEBI" id="CHEBI:456215"/>
        <dbReference type="EC" id="1.13.12.7"/>
    </reaction>
</comment>
<dbReference type="GeneID" id="105365181"/>
<dbReference type="GO" id="GO:0008218">
    <property type="term" value="P:bioluminescence"/>
    <property type="evidence" value="ECO:0007669"/>
    <property type="project" value="UniProtKB-KW"/>
</dbReference>
<dbReference type="Gene3D" id="2.30.38.10">
    <property type="entry name" value="Luciferase, Domain 3"/>
    <property type="match status" value="1"/>
</dbReference>
<gene>
    <name evidence="16 17 18" type="primary">LOC105365181</name>
</gene>
<dbReference type="RefSeq" id="XP_011501578.1">
    <property type="nucleotide sequence ID" value="XM_011503276.1"/>
</dbReference>
<keyword evidence="9" id="KW-0576">Peroxisome</keyword>
<dbReference type="EC" id="1.13.12.7" evidence="3"/>
<dbReference type="Gene3D" id="3.40.50.980">
    <property type="match status" value="2"/>
</dbReference>
<dbReference type="GO" id="GO:0005524">
    <property type="term" value="F:ATP binding"/>
    <property type="evidence" value="ECO:0007669"/>
    <property type="project" value="UniProtKB-KW"/>
</dbReference>
<evidence type="ECO:0000256" key="3">
    <source>
        <dbReference type="ARBA" id="ARBA00012532"/>
    </source>
</evidence>
<evidence type="ECO:0000256" key="10">
    <source>
        <dbReference type="ARBA" id="ARBA00023223"/>
    </source>
</evidence>
<protein>
    <recommendedName>
        <fullName evidence="4">Luciferin 4-monooxygenase</fullName>
        <ecNumber evidence="3">1.13.12.7</ecNumber>
    </recommendedName>
</protein>
<sequence length="566" mass="61731">MFTSCKIVARRLKLKPSSFQSMCFGKYSTTVLKSAYGEVDVPDQTLSQFVWSSSSGWKNLPALTCGISGRSYTFGASENLCKVGAQAFLANTGLKPGDRIGLLLPNVPEYMVAVHAALQAGLIVTFANPLYTVPELTRQFQSAKVRCIITIPQLLEAAQTVSKTLANYDCTINIGGSAEPEQRILGLESLLSPSENVKLPEVRPSDIAVLLYSSGTTGIPKGVMLTHRNLVTNIIQLTDRALIDYSDPTDEFQETVLTVLPFFHIYGFNTILNYMTYIGAHLVTIPKFTPQDYIACLENHKPTVLFVVPSLLLLLITHPEVTPQHLSSVKKIFCGAAPMKKGLIDQFFKKIGRNDCTVSQGYGMTETSPSVTITPYTMPYSKSGSCGKLLPSTLARVIDLTDGKDVGMPNKSGELLVKGPQIMKGYLDNPKATSEAIDIDGWLHTGDVVYYDEDEYFYVVDRTKELIKVKGNQVSPTELESLILEMQGVADAAVIGIPDNVAGELPKAYVVKKPGFDSVTPEQVQEFVASKVATYKKLAAGVTFLDAIPRNSAGKILRNELKNLSS</sequence>
<evidence type="ECO:0000256" key="9">
    <source>
        <dbReference type="ARBA" id="ARBA00023140"/>
    </source>
</evidence>
<dbReference type="GO" id="GO:0004497">
    <property type="term" value="F:monooxygenase activity"/>
    <property type="evidence" value="ECO:0007669"/>
    <property type="project" value="UniProtKB-KW"/>
</dbReference>
<dbReference type="SUPFAM" id="SSF56801">
    <property type="entry name" value="Acetyl-CoA synthetase-like"/>
    <property type="match status" value="1"/>
</dbReference>
<organism evidence="15 16">
    <name type="scientific">Ceratosolen solmsi marchali</name>
    <dbReference type="NCBI Taxonomy" id="326594"/>
    <lineage>
        <taxon>Eukaryota</taxon>
        <taxon>Metazoa</taxon>
        <taxon>Ecdysozoa</taxon>
        <taxon>Arthropoda</taxon>
        <taxon>Hexapoda</taxon>
        <taxon>Insecta</taxon>
        <taxon>Pterygota</taxon>
        <taxon>Neoptera</taxon>
        <taxon>Endopterygota</taxon>
        <taxon>Hymenoptera</taxon>
        <taxon>Apocrita</taxon>
        <taxon>Proctotrupomorpha</taxon>
        <taxon>Chalcidoidea</taxon>
        <taxon>Agaonidae</taxon>
        <taxon>Agaoninae</taxon>
        <taxon>Ceratosolen</taxon>
    </lineage>
</organism>
<dbReference type="RefSeq" id="XP_011501579.1">
    <property type="nucleotide sequence ID" value="XM_011503277.1"/>
</dbReference>
<keyword evidence="7" id="KW-0560">Oxidoreductase</keyword>
<dbReference type="InterPro" id="IPR000873">
    <property type="entry name" value="AMP-dep_synth/lig_dom"/>
</dbReference>
<keyword evidence="6" id="KW-0067">ATP-binding</keyword>
<keyword evidence="8" id="KW-0503">Monooxygenase</keyword>
<dbReference type="Pfam" id="PF00501">
    <property type="entry name" value="AMP-binding"/>
    <property type="match status" value="1"/>
</dbReference>
<evidence type="ECO:0000313" key="18">
    <source>
        <dbReference type="RefSeq" id="XP_011501580.1"/>
    </source>
</evidence>
<dbReference type="PROSITE" id="PS00455">
    <property type="entry name" value="AMP_BINDING"/>
    <property type="match status" value="1"/>
</dbReference>
<dbReference type="FunFam" id="3.30.300.30:FF:000007">
    <property type="entry name" value="4-coumarate--CoA ligase 2"/>
    <property type="match status" value="1"/>
</dbReference>
<evidence type="ECO:0000256" key="12">
    <source>
        <dbReference type="ARBA" id="ARBA00048497"/>
    </source>
</evidence>
<evidence type="ECO:0000256" key="1">
    <source>
        <dbReference type="ARBA" id="ARBA00004275"/>
    </source>
</evidence>
<evidence type="ECO:0000256" key="5">
    <source>
        <dbReference type="ARBA" id="ARBA00022741"/>
    </source>
</evidence>
<evidence type="ECO:0000256" key="6">
    <source>
        <dbReference type="ARBA" id="ARBA00022840"/>
    </source>
</evidence>
<dbReference type="CDD" id="cd05911">
    <property type="entry name" value="Firefly_Luc_like"/>
    <property type="match status" value="1"/>
</dbReference>
<accession>A0AAJ6YP25</accession>
<evidence type="ECO:0000313" key="17">
    <source>
        <dbReference type="RefSeq" id="XP_011501579.1"/>
    </source>
</evidence>
<dbReference type="PANTHER" id="PTHR24096:SF394">
    <property type="entry name" value="LUCIFERIN 4-MONOOXYGENASE"/>
    <property type="match status" value="1"/>
</dbReference>
<dbReference type="KEGG" id="csol:105365181"/>
<evidence type="ECO:0000256" key="11">
    <source>
        <dbReference type="ARBA" id="ARBA00023262"/>
    </source>
</evidence>
<evidence type="ECO:0000256" key="7">
    <source>
        <dbReference type="ARBA" id="ARBA00023002"/>
    </source>
</evidence>
<evidence type="ECO:0000313" key="15">
    <source>
        <dbReference type="Proteomes" id="UP000695007"/>
    </source>
</evidence>
<keyword evidence="15" id="KW-1185">Reference proteome</keyword>
<comment type="similarity">
    <text evidence="2">Belongs to the ATP-dependent AMP-binding enzyme family.</text>
</comment>
<evidence type="ECO:0000259" key="13">
    <source>
        <dbReference type="Pfam" id="PF00501"/>
    </source>
</evidence>
<dbReference type="InterPro" id="IPR045851">
    <property type="entry name" value="AMP-bd_C_sf"/>
</dbReference>
<reference evidence="16 17" key="1">
    <citation type="submission" date="2025-04" db="UniProtKB">
        <authorList>
            <consortium name="RefSeq"/>
        </authorList>
    </citation>
    <scope>IDENTIFICATION</scope>
</reference>
<keyword evidence="10" id="KW-0455">Luminescence</keyword>
<comment type="subcellular location">
    <subcellularLocation>
        <location evidence="1">Peroxisome</location>
    </subcellularLocation>
</comment>
<dbReference type="GO" id="GO:0046949">
    <property type="term" value="P:fatty-acyl-CoA biosynthetic process"/>
    <property type="evidence" value="ECO:0007669"/>
    <property type="project" value="TreeGrafter"/>
</dbReference>
<keyword evidence="11" id="KW-0599">Photoprotein</keyword>
<keyword evidence="5" id="KW-0547">Nucleotide-binding</keyword>
<dbReference type="GO" id="GO:0005777">
    <property type="term" value="C:peroxisome"/>
    <property type="evidence" value="ECO:0007669"/>
    <property type="project" value="UniProtKB-SubCell"/>
</dbReference>
<feature type="domain" description="AMP-binding enzyme C-terminal" evidence="14">
    <location>
        <begin position="478"/>
        <end position="555"/>
    </location>
</feature>
<evidence type="ECO:0000256" key="8">
    <source>
        <dbReference type="ARBA" id="ARBA00023033"/>
    </source>
</evidence>
<dbReference type="Pfam" id="PF13193">
    <property type="entry name" value="AMP-binding_C"/>
    <property type="match status" value="1"/>
</dbReference>
<dbReference type="FunFam" id="3.40.50.12780:FF:000003">
    <property type="entry name" value="Long-chain-fatty-acid--CoA ligase FadD"/>
    <property type="match status" value="1"/>
</dbReference>
<evidence type="ECO:0000256" key="2">
    <source>
        <dbReference type="ARBA" id="ARBA00006432"/>
    </source>
</evidence>